<dbReference type="GO" id="GO:0006751">
    <property type="term" value="P:glutathione catabolic process"/>
    <property type="evidence" value="ECO:0007669"/>
    <property type="project" value="InterPro"/>
</dbReference>
<evidence type="ECO:0000256" key="2">
    <source>
        <dbReference type="SAM" id="Phobius"/>
    </source>
</evidence>
<dbReference type="STRING" id="46731.A0A3M6UUD3"/>
<evidence type="ECO:0000313" key="4">
    <source>
        <dbReference type="Proteomes" id="UP000275408"/>
    </source>
</evidence>
<organism evidence="3 4">
    <name type="scientific">Pocillopora damicornis</name>
    <name type="common">Cauliflower coral</name>
    <name type="synonym">Millepora damicornis</name>
    <dbReference type="NCBI Taxonomy" id="46731"/>
    <lineage>
        <taxon>Eukaryota</taxon>
        <taxon>Metazoa</taxon>
        <taxon>Cnidaria</taxon>
        <taxon>Anthozoa</taxon>
        <taxon>Hexacorallia</taxon>
        <taxon>Scleractinia</taxon>
        <taxon>Astrocoeniina</taxon>
        <taxon>Pocilloporidae</taxon>
        <taxon>Pocillopora</taxon>
    </lineage>
</organism>
<dbReference type="GO" id="GO:0036374">
    <property type="term" value="F:glutathione hydrolase activity"/>
    <property type="evidence" value="ECO:0007669"/>
    <property type="project" value="InterPro"/>
</dbReference>
<dbReference type="Pfam" id="PF01019">
    <property type="entry name" value="G_glu_transpept"/>
    <property type="match status" value="1"/>
</dbReference>
<dbReference type="PANTHER" id="PTHR11686">
    <property type="entry name" value="GAMMA GLUTAMYL TRANSPEPTIDASE"/>
    <property type="match status" value="1"/>
</dbReference>
<dbReference type="PRINTS" id="PR01210">
    <property type="entry name" value="GGTRANSPTASE"/>
</dbReference>
<keyword evidence="2" id="KW-0472">Membrane</keyword>
<dbReference type="PANTHER" id="PTHR11686:SF9">
    <property type="entry name" value="RE13973P"/>
    <property type="match status" value="1"/>
</dbReference>
<sequence length="168" mass="18134">GPYKREAVATDTQQCSDIGENILKANGSAVDAAIAAMFCLGVVSMHSSGIGGGGVMLLYNQTLKKATVIDFRETAPATAYWDVFRGREEEAKKGGRSIAVPGEVRGQFEAWKRHGRLPWKRLVQPAIDLAKNGFKASKALGDALKTTKGIEEDIRNDPGLRSEIFIIA</sequence>
<gene>
    <name evidence="3" type="ORF">pdam_00026056</name>
</gene>
<name>A0A3M6UUD3_POCDA</name>
<proteinExistence type="predicted"/>
<dbReference type="SUPFAM" id="SSF56235">
    <property type="entry name" value="N-terminal nucleophile aminohydrolases (Ntn hydrolases)"/>
    <property type="match status" value="1"/>
</dbReference>
<keyword evidence="2" id="KW-1133">Transmembrane helix</keyword>
<accession>A0A3M6UUD3</accession>
<protein>
    <recommendedName>
        <fullName evidence="5">Gamma-glutamyltransferase</fullName>
    </recommendedName>
</protein>
<dbReference type="OrthoDB" id="1081007at2759"/>
<reference evidence="3 4" key="1">
    <citation type="journal article" date="2018" name="Sci. Rep.">
        <title>Comparative analysis of the Pocillopora damicornis genome highlights role of immune system in coral evolution.</title>
        <authorList>
            <person name="Cunning R."/>
            <person name="Bay R.A."/>
            <person name="Gillette P."/>
            <person name="Baker A.C."/>
            <person name="Traylor-Knowles N."/>
        </authorList>
    </citation>
    <scope>NUCLEOTIDE SEQUENCE [LARGE SCALE GENOMIC DNA]</scope>
    <source>
        <strain evidence="3">RSMAS</strain>
        <tissue evidence="3">Whole animal</tissue>
    </source>
</reference>
<dbReference type="AlphaFoldDB" id="A0A3M6UUD3"/>
<feature type="transmembrane region" description="Helical" evidence="2">
    <location>
        <begin position="33"/>
        <end position="59"/>
    </location>
</feature>
<dbReference type="GO" id="GO:0005886">
    <property type="term" value="C:plasma membrane"/>
    <property type="evidence" value="ECO:0007669"/>
    <property type="project" value="TreeGrafter"/>
</dbReference>
<feature type="binding site" evidence="1">
    <location>
        <position position="72"/>
    </location>
    <ligand>
        <name>L-glutamate</name>
        <dbReference type="ChEBI" id="CHEBI:29985"/>
    </ligand>
</feature>
<dbReference type="InterPro" id="IPR000101">
    <property type="entry name" value="GGT_peptidase"/>
</dbReference>
<comment type="caution">
    <text evidence="3">The sequence shown here is derived from an EMBL/GenBank/DDBJ whole genome shotgun (WGS) entry which is preliminary data.</text>
</comment>
<evidence type="ECO:0000256" key="1">
    <source>
        <dbReference type="PIRSR" id="PIRSR600101-2"/>
    </source>
</evidence>
<feature type="non-terminal residue" evidence="3">
    <location>
        <position position="168"/>
    </location>
</feature>
<keyword evidence="4" id="KW-1185">Reference proteome</keyword>
<evidence type="ECO:0000313" key="3">
    <source>
        <dbReference type="EMBL" id="RMX57207.1"/>
    </source>
</evidence>
<dbReference type="InterPro" id="IPR029055">
    <property type="entry name" value="Ntn_hydrolases_N"/>
</dbReference>
<keyword evidence="2" id="KW-0812">Transmembrane</keyword>
<feature type="non-terminal residue" evidence="3">
    <location>
        <position position="1"/>
    </location>
</feature>
<dbReference type="EMBL" id="RCHS01000709">
    <property type="protein sequence ID" value="RMX57207.1"/>
    <property type="molecule type" value="Genomic_DNA"/>
</dbReference>
<dbReference type="Proteomes" id="UP000275408">
    <property type="component" value="Unassembled WGS sequence"/>
</dbReference>
<evidence type="ECO:0008006" key="5">
    <source>
        <dbReference type="Google" id="ProtNLM"/>
    </source>
</evidence>